<proteinExistence type="predicted"/>
<gene>
    <name evidence="1" type="ORF">N7509_004718</name>
</gene>
<dbReference type="AlphaFoldDB" id="A0A9W9W0V1"/>
<reference evidence="1" key="2">
    <citation type="journal article" date="2023" name="IMA Fungus">
        <title>Comparative genomic study of the Penicillium genus elucidates a diverse pangenome and 15 lateral gene transfer events.</title>
        <authorList>
            <person name="Petersen C."/>
            <person name="Sorensen T."/>
            <person name="Nielsen M.R."/>
            <person name="Sondergaard T.E."/>
            <person name="Sorensen J.L."/>
            <person name="Fitzpatrick D.A."/>
            <person name="Frisvad J.C."/>
            <person name="Nielsen K.L."/>
        </authorList>
    </citation>
    <scope>NUCLEOTIDE SEQUENCE</scope>
    <source>
        <strain evidence="1">IBT 29677</strain>
    </source>
</reference>
<keyword evidence="2" id="KW-1185">Reference proteome</keyword>
<reference evidence="1" key="1">
    <citation type="submission" date="2022-12" db="EMBL/GenBank/DDBJ databases">
        <authorList>
            <person name="Petersen C."/>
        </authorList>
    </citation>
    <scope>NUCLEOTIDE SEQUENCE</scope>
    <source>
        <strain evidence="1">IBT 29677</strain>
    </source>
</reference>
<dbReference type="Proteomes" id="UP001147747">
    <property type="component" value="Unassembled WGS sequence"/>
</dbReference>
<sequence length="91" mass="10309">MKQMQWKFGGSEMVLRKIFKLQRQVDAFIEERPLAGGIETPGRITNDPCDYLEELFPFPPYGADTAYWGFGGVFSSKFSFNGKPMDALAPH</sequence>
<dbReference type="EMBL" id="JAPZBU010000006">
    <property type="protein sequence ID" value="KAJ5396605.1"/>
    <property type="molecule type" value="Genomic_DNA"/>
</dbReference>
<evidence type="ECO:0000313" key="2">
    <source>
        <dbReference type="Proteomes" id="UP001147747"/>
    </source>
</evidence>
<protein>
    <submittedName>
        <fullName evidence="1">Uncharacterized protein</fullName>
    </submittedName>
</protein>
<organism evidence="1 2">
    <name type="scientific">Penicillium cosmopolitanum</name>
    <dbReference type="NCBI Taxonomy" id="1131564"/>
    <lineage>
        <taxon>Eukaryota</taxon>
        <taxon>Fungi</taxon>
        <taxon>Dikarya</taxon>
        <taxon>Ascomycota</taxon>
        <taxon>Pezizomycotina</taxon>
        <taxon>Eurotiomycetes</taxon>
        <taxon>Eurotiomycetidae</taxon>
        <taxon>Eurotiales</taxon>
        <taxon>Aspergillaceae</taxon>
        <taxon>Penicillium</taxon>
    </lineage>
</organism>
<dbReference type="RefSeq" id="XP_056488657.1">
    <property type="nucleotide sequence ID" value="XM_056629355.1"/>
</dbReference>
<dbReference type="GeneID" id="81368335"/>
<evidence type="ECO:0000313" key="1">
    <source>
        <dbReference type="EMBL" id="KAJ5396605.1"/>
    </source>
</evidence>
<name>A0A9W9W0V1_9EURO</name>
<comment type="caution">
    <text evidence="1">The sequence shown here is derived from an EMBL/GenBank/DDBJ whole genome shotgun (WGS) entry which is preliminary data.</text>
</comment>
<accession>A0A9W9W0V1</accession>